<dbReference type="EMBL" id="QTKU01000001">
    <property type="protein sequence ID" value="MBS8258752.1"/>
    <property type="molecule type" value="Genomic_DNA"/>
</dbReference>
<dbReference type="RefSeq" id="WP_213214513.1">
    <property type="nucleotide sequence ID" value="NZ_QTKU01000001.1"/>
</dbReference>
<accession>A0A944C9Y3</accession>
<dbReference type="InterPro" id="IPR018964">
    <property type="entry name" value="Phage_phiJL001_Gp84_C"/>
</dbReference>
<protein>
    <submittedName>
        <fullName evidence="2">DUF2163 domain-containing protein</fullName>
    </submittedName>
</protein>
<name>A0A944C9Y3_9HYPH</name>
<gene>
    <name evidence="2" type="ORF">DYI23_00850</name>
</gene>
<dbReference type="AlphaFoldDB" id="A0A944C9Y3"/>
<dbReference type="Pfam" id="PF09931">
    <property type="entry name" value="Phage_phiJL001_Gp84_N"/>
    <property type="match status" value="1"/>
</dbReference>
<evidence type="ECO:0000313" key="3">
    <source>
        <dbReference type="Proteomes" id="UP000705379"/>
    </source>
</evidence>
<evidence type="ECO:0000313" key="2">
    <source>
        <dbReference type="EMBL" id="MBS8258752.1"/>
    </source>
</evidence>
<comment type="caution">
    <text evidence="2">The sequence shown here is derived from an EMBL/GenBank/DDBJ whole genome shotgun (WGS) entry which is preliminary data.</text>
</comment>
<reference evidence="2" key="2">
    <citation type="journal article" date="2021" name="Microorganisms">
        <title>Bacterial Dimethylsulfoniopropionate Biosynthesis in the East China Sea.</title>
        <authorList>
            <person name="Liu J."/>
            <person name="Zhang Y."/>
            <person name="Liu J."/>
            <person name="Zhong H."/>
            <person name="Williams B.T."/>
            <person name="Zheng Y."/>
            <person name="Curson A.R.J."/>
            <person name="Sun C."/>
            <person name="Sun H."/>
            <person name="Song D."/>
            <person name="Wagner Mackenzie B."/>
            <person name="Bermejo Martinez A."/>
            <person name="Todd J.D."/>
            <person name="Zhang X.H."/>
        </authorList>
    </citation>
    <scope>NUCLEOTIDE SEQUENCE</scope>
    <source>
        <strain evidence="2">AESS21</strain>
    </source>
</reference>
<feature type="domain" description="Bacteriophage phiJL001 Gp84 C-terminal" evidence="1">
    <location>
        <begin position="195"/>
        <end position="277"/>
    </location>
</feature>
<organism evidence="2 3">
    <name type="scientific">Roseibium polysiphoniae</name>
    <dbReference type="NCBI Taxonomy" id="2571221"/>
    <lineage>
        <taxon>Bacteria</taxon>
        <taxon>Pseudomonadati</taxon>
        <taxon>Pseudomonadota</taxon>
        <taxon>Alphaproteobacteria</taxon>
        <taxon>Hyphomicrobiales</taxon>
        <taxon>Stappiaceae</taxon>
        <taxon>Roseibium</taxon>
    </lineage>
</organism>
<dbReference type="NCBIfam" id="TIGR02218">
    <property type="entry name" value="phg_TIGR02218"/>
    <property type="match status" value="1"/>
</dbReference>
<sequence>MKHISSELAGHLAGGATTLAHCWVVTRKDGQRIGFTDHDRSLTVDGLSCQSQNGLETSSLAAGPGLATGGGEVSGALSLSGLSDDDLEAGLWDGASVEVHLVNWADPSQTQLLRRARVGEVSRNGAAFQAELRGLSHLLEVKRGRVFARTCDADLGDGRCGVDLSDPAYQAEGTVTLARDLGELEIAGLSAFSSGWFNGGRLEVLRGEHAGFRSEVAAHRVEEGVARIGLWQAPPSSLETGTQIRVSAGCDKQVSTCRAKFSNELNFQGFQHMPGTDFVLSYPTRNTGENDGGVLVS</sequence>
<evidence type="ECO:0000259" key="1">
    <source>
        <dbReference type="Pfam" id="PF09356"/>
    </source>
</evidence>
<dbReference type="Pfam" id="PF09356">
    <property type="entry name" value="Phage_BR0599"/>
    <property type="match status" value="1"/>
</dbReference>
<proteinExistence type="predicted"/>
<dbReference type="Proteomes" id="UP000705379">
    <property type="component" value="Unassembled WGS sequence"/>
</dbReference>
<reference evidence="2" key="1">
    <citation type="submission" date="2018-08" db="EMBL/GenBank/DDBJ databases">
        <authorList>
            <person name="Jin W."/>
            <person name="Wang H."/>
            <person name="Yang Y."/>
            <person name="Li M."/>
            <person name="Liu J."/>
        </authorList>
    </citation>
    <scope>NUCLEOTIDE SEQUENCE</scope>
    <source>
        <strain evidence="2">AESS21</strain>
    </source>
</reference>
<dbReference type="InterPro" id="IPR011928">
    <property type="entry name" value="Phage_phiJL001_Gp84"/>
</dbReference>